<keyword evidence="3" id="KW-1185">Reference proteome</keyword>
<sequence>MFLILPADQNGQFNLIIDTGAVSIWADFNANISAGSTLHSTGNPFFLVYGGGSASGTKYTDTATIGSATVSS</sequence>
<name>A0A166SHT6_9AGAM</name>
<reference evidence="2 3" key="1">
    <citation type="journal article" date="2016" name="Mol. Biol. Evol.">
        <title>Comparative Genomics of Early-Diverging Mushroom-Forming Fungi Provides Insights into the Origins of Lignocellulose Decay Capabilities.</title>
        <authorList>
            <person name="Nagy L.G."/>
            <person name="Riley R."/>
            <person name="Tritt A."/>
            <person name="Adam C."/>
            <person name="Daum C."/>
            <person name="Floudas D."/>
            <person name="Sun H."/>
            <person name="Yadav J.S."/>
            <person name="Pangilinan J."/>
            <person name="Larsson K.H."/>
            <person name="Matsuura K."/>
            <person name="Barry K."/>
            <person name="Labutti K."/>
            <person name="Kuo R."/>
            <person name="Ohm R.A."/>
            <person name="Bhattacharya S.S."/>
            <person name="Shirouzu T."/>
            <person name="Yoshinaga Y."/>
            <person name="Martin F.M."/>
            <person name="Grigoriev I.V."/>
            <person name="Hibbett D.S."/>
        </authorList>
    </citation>
    <scope>NUCLEOTIDE SEQUENCE [LARGE SCALE GENOMIC DNA]</scope>
    <source>
        <strain evidence="2 3">CBS 109695</strain>
    </source>
</reference>
<dbReference type="EMBL" id="KV417498">
    <property type="protein sequence ID" value="KZP29465.1"/>
    <property type="molecule type" value="Genomic_DNA"/>
</dbReference>
<dbReference type="OrthoDB" id="660550at2759"/>
<dbReference type="InterPro" id="IPR021109">
    <property type="entry name" value="Peptidase_aspartic_dom_sf"/>
</dbReference>
<proteinExistence type="predicted"/>
<dbReference type="PROSITE" id="PS51767">
    <property type="entry name" value="PEPTIDASE_A1"/>
    <property type="match status" value="1"/>
</dbReference>
<dbReference type="Gene3D" id="2.40.70.10">
    <property type="entry name" value="Acid Proteases"/>
    <property type="match status" value="1"/>
</dbReference>
<accession>A0A166SHT6</accession>
<dbReference type="Pfam" id="PF00026">
    <property type="entry name" value="Asp"/>
    <property type="match status" value="1"/>
</dbReference>
<feature type="domain" description="Peptidase A1" evidence="1">
    <location>
        <begin position="1"/>
        <end position="72"/>
    </location>
</feature>
<evidence type="ECO:0000313" key="3">
    <source>
        <dbReference type="Proteomes" id="UP000076532"/>
    </source>
</evidence>
<gene>
    <name evidence="2" type="ORF">FIBSPDRAFT_851459</name>
</gene>
<dbReference type="SUPFAM" id="SSF50630">
    <property type="entry name" value="Acid proteases"/>
    <property type="match status" value="1"/>
</dbReference>
<dbReference type="InterPro" id="IPR033121">
    <property type="entry name" value="PEPTIDASE_A1"/>
</dbReference>
<dbReference type="Proteomes" id="UP000076532">
    <property type="component" value="Unassembled WGS sequence"/>
</dbReference>
<evidence type="ECO:0000259" key="1">
    <source>
        <dbReference type="PROSITE" id="PS51767"/>
    </source>
</evidence>
<organism evidence="2 3">
    <name type="scientific">Athelia psychrophila</name>
    <dbReference type="NCBI Taxonomy" id="1759441"/>
    <lineage>
        <taxon>Eukaryota</taxon>
        <taxon>Fungi</taxon>
        <taxon>Dikarya</taxon>
        <taxon>Basidiomycota</taxon>
        <taxon>Agaricomycotina</taxon>
        <taxon>Agaricomycetes</taxon>
        <taxon>Agaricomycetidae</taxon>
        <taxon>Atheliales</taxon>
        <taxon>Atheliaceae</taxon>
        <taxon>Athelia</taxon>
    </lineage>
</organism>
<protein>
    <recommendedName>
        <fullName evidence="1">Peptidase A1 domain-containing protein</fullName>
    </recommendedName>
</protein>
<evidence type="ECO:0000313" key="2">
    <source>
        <dbReference type="EMBL" id="KZP29465.1"/>
    </source>
</evidence>
<dbReference type="AlphaFoldDB" id="A0A166SHT6"/>